<name>A0A370QEI9_9GAMM</name>
<evidence type="ECO:0000313" key="11">
    <source>
        <dbReference type="EMBL" id="RDK86773.1"/>
    </source>
</evidence>
<dbReference type="InterPro" id="IPR036316">
    <property type="entry name" value="Pili_assmbl_chap_C_dom_sf"/>
</dbReference>
<dbReference type="InterPro" id="IPR001829">
    <property type="entry name" value="Pili_assmbl_chaperone_bac"/>
</dbReference>
<dbReference type="InterPro" id="IPR018046">
    <property type="entry name" value="Pili_assmbl_chaperone_CS"/>
</dbReference>
<dbReference type="PRINTS" id="PR00969">
    <property type="entry name" value="CHAPERONPILI"/>
</dbReference>
<evidence type="ECO:0000256" key="4">
    <source>
        <dbReference type="ARBA" id="ARBA00022729"/>
    </source>
</evidence>
<evidence type="ECO:0000256" key="7">
    <source>
        <dbReference type="ARBA" id="ARBA00023319"/>
    </source>
</evidence>
<evidence type="ECO:0000313" key="12">
    <source>
        <dbReference type="Proteomes" id="UP000254848"/>
    </source>
</evidence>
<organism evidence="11 12">
    <name type="scientific">Enterobacillus tribolii</name>
    <dbReference type="NCBI Taxonomy" id="1487935"/>
    <lineage>
        <taxon>Bacteria</taxon>
        <taxon>Pseudomonadati</taxon>
        <taxon>Pseudomonadota</taxon>
        <taxon>Gammaproteobacteria</taxon>
        <taxon>Enterobacterales</taxon>
        <taxon>Hafniaceae</taxon>
        <taxon>Enterobacillus</taxon>
    </lineage>
</organism>
<evidence type="ECO:0000256" key="2">
    <source>
        <dbReference type="ARBA" id="ARBA00007399"/>
    </source>
</evidence>
<evidence type="ECO:0000256" key="3">
    <source>
        <dbReference type="ARBA" id="ARBA00022558"/>
    </source>
</evidence>
<comment type="similarity">
    <text evidence="2 8">Belongs to the periplasmic pilus chaperone family.</text>
</comment>
<keyword evidence="5" id="KW-0574">Periplasm</keyword>
<keyword evidence="3" id="KW-1029">Fimbrium biogenesis</keyword>
<feature type="domain" description="Pili assembly chaperone C-terminal" evidence="10">
    <location>
        <begin position="186"/>
        <end position="249"/>
    </location>
</feature>
<dbReference type="SUPFAM" id="SSF49354">
    <property type="entry name" value="PapD-like"/>
    <property type="match status" value="1"/>
</dbReference>
<dbReference type="SUPFAM" id="SSF49584">
    <property type="entry name" value="Periplasmic chaperone C-domain"/>
    <property type="match status" value="1"/>
</dbReference>
<dbReference type="Pfam" id="PF02753">
    <property type="entry name" value="PapD_C"/>
    <property type="match status" value="1"/>
</dbReference>
<dbReference type="InterPro" id="IPR050643">
    <property type="entry name" value="Periplasmic_pilus_chap"/>
</dbReference>
<evidence type="ECO:0000256" key="5">
    <source>
        <dbReference type="ARBA" id="ARBA00022764"/>
    </source>
</evidence>
<comment type="subcellular location">
    <subcellularLocation>
        <location evidence="1 8">Periplasm</location>
    </subcellularLocation>
</comment>
<dbReference type="InterPro" id="IPR008962">
    <property type="entry name" value="PapD-like_sf"/>
</dbReference>
<dbReference type="PROSITE" id="PS00635">
    <property type="entry name" value="PILI_CHAPERONE"/>
    <property type="match status" value="1"/>
</dbReference>
<dbReference type="Proteomes" id="UP000254848">
    <property type="component" value="Unassembled WGS sequence"/>
</dbReference>
<evidence type="ECO:0000256" key="1">
    <source>
        <dbReference type="ARBA" id="ARBA00004418"/>
    </source>
</evidence>
<dbReference type="InterPro" id="IPR013783">
    <property type="entry name" value="Ig-like_fold"/>
</dbReference>
<dbReference type="Gene3D" id="2.60.40.10">
    <property type="entry name" value="Immunoglobulins"/>
    <property type="match status" value="2"/>
</dbReference>
<keyword evidence="7" id="KW-0393">Immunoglobulin domain</keyword>
<reference evidence="11 12" key="1">
    <citation type="submission" date="2018-07" db="EMBL/GenBank/DDBJ databases">
        <title>Genomic Encyclopedia of Type Strains, Phase IV (KMG-IV): sequencing the most valuable type-strain genomes for metagenomic binning, comparative biology and taxonomic classification.</title>
        <authorList>
            <person name="Goeker M."/>
        </authorList>
    </citation>
    <scope>NUCLEOTIDE SEQUENCE [LARGE SCALE GENOMIC DNA]</scope>
    <source>
        <strain evidence="11 12">DSM 103736</strain>
    </source>
</reference>
<proteinExistence type="inferred from homology"/>
<evidence type="ECO:0000256" key="8">
    <source>
        <dbReference type="RuleBase" id="RU003918"/>
    </source>
</evidence>
<protein>
    <submittedName>
        <fullName evidence="11">Fimbrial chaperone protein</fullName>
    </submittedName>
</protein>
<evidence type="ECO:0000256" key="6">
    <source>
        <dbReference type="ARBA" id="ARBA00023186"/>
    </source>
</evidence>
<keyword evidence="12" id="KW-1185">Reference proteome</keyword>
<keyword evidence="4" id="KW-0732">Signal</keyword>
<accession>A0A370QEI9</accession>
<feature type="domain" description="Pili assembly chaperone N-terminal" evidence="9">
    <location>
        <begin position="37"/>
        <end position="163"/>
    </location>
</feature>
<evidence type="ECO:0000259" key="9">
    <source>
        <dbReference type="Pfam" id="PF00345"/>
    </source>
</evidence>
<dbReference type="GO" id="GO:0030288">
    <property type="term" value="C:outer membrane-bounded periplasmic space"/>
    <property type="evidence" value="ECO:0007669"/>
    <property type="project" value="InterPro"/>
</dbReference>
<dbReference type="InterPro" id="IPR016148">
    <property type="entry name" value="Pili_assmbl_chaperone_C"/>
</dbReference>
<dbReference type="Pfam" id="PF00345">
    <property type="entry name" value="PapD_N"/>
    <property type="match status" value="1"/>
</dbReference>
<evidence type="ECO:0000259" key="10">
    <source>
        <dbReference type="Pfam" id="PF02753"/>
    </source>
</evidence>
<sequence length="255" mass="28344">MMMMLSLLHAILRPRHCLKAILAALVLLTSLNLQASIAIGLTRAIVTGDNNAGSVQILNEGRYPALIQVWIDNGIDEMSKTPEEIQVPFVINTPVFRLEGRDNRRIRIFYTGKGRSLPSDRESMFWLNVLEVPPKNREARPDTNSVQIAFHSRIKLFYRPHGIPAQAQEIGSQLIFTRLPSNGLQITNPTPFHITFMTLEIDGTSLTVAPNDMIAPLTTVTIPVPPAKKAATTGTRVVYSIIDDFGSTVKYEKTL</sequence>
<keyword evidence="6 8" id="KW-0143">Chaperone</keyword>
<gene>
    <name evidence="11" type="ORF">C8D90_11047</name>
</gene>
<dbReference type="EMBL" id="QRAP01000010">
    <property type="protein sequence ID" value="RDK86773.1"/>
    <property type="molecule type" value="Genomic_DNA"/>
</dbReference>
<dbReference type="InterPro" id="IPR016147">
    <property type="entry name" value="Pili_assmbl_chaperone_N"/>
</dbReference>
<dbReference type="AlphaFoldDB" id="A0A370QEI9"/>
<dbReference type="GO" id="GO:0071555">
    <property type="term" value="P:cell wall organization"/>
    <property type="evidence" value="ECO:0007669"/>
    <property type="project" value="InterPro"/>
</dbReference>
<dbReference type="PANTHER" id="PTHR30251:SF2">
    <property type="entry name" value="FIMBRIAL CHAPERONE YADV-RELATED"/>
    <property type="match status" value="1"/>
</dbReference>
<dbReference type="PANTHER" id="PTHR30251">
    <property type="entry name" value="PILUS ASSEMBLY CHAPERONE"/>
    <property type="match status" value="1"/>
</dbReference>
<comment type="caution">
    <text evidence="11">The sequence shown here is derived from an EMBL/GenBank/DDBJ whole genome shotgun (WGS) entry which is preliminary data.</text>
</comment>